<dbReference type="Gene3D" id="3.20.20.60">
    <property type="entry name" value="Phosphoenolpyruvate-binding domains"/>
    <property type="match status" value="1"/>
</dbReference>
<feature type="binding site" evidence="5">
    <location>
        <position position="120"/>
    </location>
    <ligand>
        <name>Mg(2+)</name>
        <dbReference type="ChEBI" id="CHEBI:18420"/>
    </ligand>
</feature>
<evidence type="ECO:0000256" key="5">
    <source>
        <dbReference type="PIRSR" id="PIRSR015582-2"/>
    </source>
</evidence>
<dbReference type="SUPFAM" id="SSF51621">
    <property type="entry name" value="Phosphoenolpyruvate/pyruvate domain"/>
    <property type="match status" value="1"/>
</dbReference>
<dbReference type="GO" id="GO:0000287">
    <property type="term" value="F:magnesium ion binding"/>
    <property type="evidence" value="ECO:0007669"/>
    <property type="project" value="TreeGrafter"/>
</dbReference>
<dbReference type="InterPro" id="IPR005000">
    <property type="entry name" value="Aldolase/citrate-lyase_domain"/>
</dbReference>
<dbReference type="GO" id="GO:0006107">
    <property type="term" value="P:oxaloacetate metabolic process"/>
    <property type="evidence" value="ECO:0007669"/>
    <property type="project" value="TreeGrafter"/>
</dbReference>
<protein>
    <submittedName>
        <fullName evidence="7">Citrate lyase subunit beta/citryl-CoA lyase</fullName>
        <ecNumber evidence="7">4.1.3.34</ecNumber>
    </submittedName>
</protein>
<evidence type="ECO:0000259" key="6">
    <source>
        <dbReference type="Pfam" id="PF03328"/>
    </source>
</evidence>
<sequence length="278" mass="29092">MTPPVCSLYVPGDRPERFGKAAASGADIVILDLEDAVGADRKDVARENVCAHLAERRSGPELHVRINDPATERGRADLAALAELPGLDAVRVPKIHGVRDLAVVDEAFGDRPTPVQALLESARGLTDAAAICAHPRVAGVGLGEQDLAAELSITDQRAFDHLRLRLVLAAAAAGLPPVAMSVHADVHDEAGLRASCAHGRSLGMFGRSAIHPRQVPTIRAAFRPTPEEIARAGEVVAAAEQHGGEGALALPDGRFVDAPIIAKARSTLALADRLAERG</sequence>
<keyword evidence="8" id="KW-1185">Reference proteome</keyword>
<comment type="caution">
    <text evidence="7">The sequence shown here is derived from an EMBL/GenBank/DDBJ whole genome shotgun (WGS) entry which is preliminary data.</text>
</comment>
<dbReference type="EMBL" id="JACHIV010000001">
    <property type="protein sequence ID" value="MBB5068759.1"/>
    <property type="molecule type" value="Genomic_DNA"/>
</dbReference>
<accession>A0A840NHI8</accession>
<evidence type="ECO:0000256" key="1">
    <source>
        <dbReference type="ARBA" id="ARBA00001946"/>
    </source>
</evidence>
<feature type="domain" description="HpcH/HpaI aldolase/citrate lyase" evidence="6">
    <location>
        <begin position="8"/>
        <end position="212"/>
    </location>
</feature>
<feature type="binding site" evidence="4">
    <location>
        <position position="65"/>
    </location>
    <ligand>
        <name>substrate</name>
    </ligand>
</feature>
<evidence type="ECO:0000313" key="8">
    <source>
        <dbReference type="Proteomes" id="UP000580474"/>
    </source>
</evidence>
<dbReference type="InterPro" id="IPR015813">
    <property type="entry name" value="Pyrv/PenolPyrv_kinase-like_dom"/>
</dbReference>
<keyword evidence="2 5" id="KW-0479">Metal-binding</keyword>
<dbReference type="GO" id="GO:0008816">
    <property type="term" value="F:citryl-CoA lyase activity"/>
    <property type="evidence" value="ECO:0007669"/>
    <property type="project" value="UniProtKB-EC"/>
</dbReference>
<dbReference type="Pfam" id="PF03328">
    <property type="entry name" value="HpcH_HpaI"/>
    <property type="match status" value="1"/>
</dbReference>
<feature type="binding site" evidence="5">
    <location>
        <position position="146"/>
    </location>
    <ligand>
        <name>Mg(2+)</name>
        <dbReference type="ChEBI" id="CHEBI:18420"/>
    </ligand>
</feature>
<organism evidence="7 8">
    <name type="scientific">Saccharopolyspora gloriosae</name>
    <dbReference type="NCBI Taxonomy" id="455344"/>
    <lineage>
        <taxon>Bacteria</taxon>
        <taxon>Bacillati</taxon>
        <taxon>Actinomycetota</taxon>
        <taxon>Actinomycetes</taxon>
        <taxon>Pseudonocardiales</taxon>
        <taxon>Pseudonocardiaceae</taxon>
        <taxon>Saccharopolyspora</taxon>
    </lineage>
</organism>
<dbReference type="PANTHER" id="PTHR32308:SF10">
    <property type="entry name" value="CITRATE LYASE SUBUNIT BETA"/>
    <property type="match status" value="1"/>
</dbReference>
<dbReference type="PANTHER" id="PTHR32308">
    <property type="entry name" value="LYASE BETA SUBUNIT, PUTATIVE (AFU_ORTHOLOGUE AFUA_4G13030)-RELATED"/>
    <property type="match status" value="1"/>
</dbReference>
<dbReference type="PIRSF" id="PIRSF015582">
    <property type="entry name" value="Cit_lyase_B"/>
    <property type="match status" value="1"/>
</dbReference>
<evidence type="ECO:0000256" key="3">
    <source>
        <dbReference type="ARBA" id="ARBA00022842"/>
    </source>
</evidence>
<dbReference type="InterPro" id="IPR040442">
    <property type="entry name" value="Pyrv_kinase-like_dom_sf"/>
</dbReference>
<dbReference type="AlphaFoldDB" id="A0A840NHI8"/>
<keyword evidence="7" id="KW-0456">Lyase</keyword>
<feature type="binding site" evidence="4">
    <location>
        <position position="120"/>
    </location>
    <ligand>
        <name>substrate</name>
    </ligand>
</feature>
<dbReference type="InterPro" id="IPR011206">
    <property type="entry name" value="Citrate_lyase_beta/mcl1/mcl2"/>
</dbReference>
<dbReference type="Proteomes" id="UP000580474">
    <property type="component" value="Unassembled WGS sequence"/>
</dbReference>
<gene>
    <name evidence="7" type="ORF">BJ969_001847</name>
</gene>
<evidence type="ECO:0000256" key="4">
    <source>
        <dbReference type="PIRSR" id="PIRSR015582-1"/>
    </source>
</evidence>
<name>A0A840NHI8_9PSEU</name>
<proteinExistence type="predicted"/>
<comment type="cofactor">
    <cofactor evidence="1">
        <name>Mg(2+)</name>
        <dbReference type="ChEBI" id="CHEBI:18420"/>
    </cofactor>
</comment>
<reference evidence="7 8" key="1">
    <citation type="submission" date="2020-08" db="EMBL/GenBank/DDBJ databases">
        <title>Sequencing the genomes of 1000 actinobacteria strains.</title>
        <authorList>
            <person name="Klenk H.-P."/>
        </authorList>
    </citation>
    <scope>NUCLEOTIDE SEQUENCE [LARGE SCALE GENOMIC DNA]</scope>
    <source>
        <strain evidence="7 8">DSM 45582</strain>
    </source>
</reference>
<evidence type="ECO:0000313" key="7">
    <source>
        <dbReference type="EMBL" id="MBB5068759.1"/>
    </source>
</evidence>
<dbReference type="RefSeq" id="WP_184478462.1">
    <property type="nucleotide sequence ID" value="NZ_JACHIV010000001.1"/>
</dbReference>
<dbReference type="EC" id="4.1.3.34" evidence="7"/>
<evidence type="ECO:0000256" key="2">
    <source>
        <dbReference type="ARBA" id="ARBA00022723"/>
    </source>
</evidence>
<keyword evidence="3 5" id="KW-0460">Magnesium</keyword>